<feature type="domain" description="TRNA-binding" evidence="17">
    <location>
        <begin position="37"/>
        <end position="135"/>
    </location>
</feature>
<feature type="non-terminal residue" evidence="18">
    <location>
        <position position="1"/>
    </location>
</feature>
<evidence type="ECO:0000256" key="10">
    <source>
        <dbReference type="ARBA" id="ARBA00022840"/>
    </source>
</evidence>
<evidence type="ECO:0000256" key="9">
    <source>
        <dbReference type="ARBA" id="ARBA00022741"/>
    </source>
</evidence>
<evidence type="ECO:0000313" key="18">
    <source>
        <dbReference type="EMBL" id="MQS10617.1"/>
    </source>
</evidence>
<dbReference type="Gene3D" id="2.40.50.140">
    <property type="entry name" value="Nucleic acid-binding proteins"/>
    <property type="match status" value="1"/>
</dbReference>
<keyword evidence="6" id="KW-0963">Cytoplasm</keyword>
<comment type="catalytic activity">
    <reaction evidence="15">
        <text>tRNA(Met) + L-methionine + ATP = L-methionyl-tRNA(Met) + AMP + diphosphate</text>
        <dbReference type="Rhea" id="RHEA:13481"/>
        <dbReference type="Rhea" id="RHEA-COMP:9667"/>
        <dbReference type="Rhea" id="RHEA-COMP:9698"/>
        <dbReference type="ChEBI" id="CHEBI:30616"/>
        <dbReference type="ChEBI" id="CHEBI:33019"/>
        <dbReference type="ChEBI" id="CHEBI:57844"/>
        <dbReference type="ChEBI" id="CHEBI:78442"/>
        <dbReference type="ChEBI" id="CHEBI:78530"/>
        <dbReference type="ChEBI" id="CHEBI:456215"/>
        <dbReference type="EC" id="6.1.1.10"/>
    </reaction>
</comment>
<name>A0A646IK98_9ACTN</name>
<evidence type="ECO:0000256" key="12">
    <source>
        <dbReference type="ARBA" id="ARBA00022917"/>
    </source>
</evidence>
<dbReference type="InterPro" id="IPR012340">
    <property type="entry name" value="NA-bd_OB-fold"/>
</dbReference>
<dbReference type="PANTHER" id="PTHR11586">
    <property type="entry name" value="TRNA-AMINOACYLATION COFACTOR ARC1 FAMILY MEMBER"/>
    <property type="match status" value="1"/>
</dbReference>
<dbReference type="GO" id="GO:0005737">
    <property type="term" value="C:cytoplasm"/>
    <property type="evidence" value="ECO:0007669"/>
    <property type="project" value="UniProtKB-SubCell"/>
</dbReference>
<evidence type="ECO:0000256" key="4">
    <source>
        <dbReference type="ARBA" id="ARBA00012838"/>
    </source>
</evidence>
<dbReference type="OrthoDB" id="9794564at2"/>
<dbReference type="EC" id="6.1.1.10" evidence="4"/>
<evidence type="ECO:0000256" key="3">
    <source>
        <dbReference type="ARBA" id="ARBA00011738"/>
    </source>
</evidence>
<dbReference type="FunFam" id="2.40.50.140:FF:000042">
    <property type="entry name" value="Methionine--tRNA ligase"/>
    <property type="match status" value="1"/>
</dbReference>
<gene>
    <name evidence="18" type="primary">metG</name>
    <name evidence="18" type="ORF">FNX48_026690</name>
</gene>
<comment type="subcellular location">
    <subcellularLocation>
        <location evidence="2">Cytoplasm</location>
    </subcellularLocation>
</comment>
<dbReference type="EMBL" id="VJYJ02001768">
    <property type="protein sequence ID" value="MQS10617.1"/>
    <property type="molecule type" value="Genomic_DNA"/>
</dbReference>
<accession>A0A646IK98</accession>
<keyword evidence="11 16" id="KW-0694">RNA-binding</keyword>
<evidence type="ECO:0000256" key="2">
    <source>
        <dbReference type="ARBA" id="ARBA00004496"/>
    </source>
</evidence>
<dbReference type="PROSITE" id="PS50886">
    <property type="entry name" value="TRBD"/>
    <property type="match status" value="1"/>
</dbReference>
<evidence type="ECO:0000256" key="11">
    <source>
        <dbReference type="ARBA" id="ARBA00022884"/>
    </source>
</evidence>
<keyword evidence="13" id="KW-0030">Aminoacyl-tRNA synthetase</keyword>
<evidence type="ECO:0000256" key="14">
    <source>
        <dbReference type="ARBA" id="ARBA00030904"/>
    </source>
</evidence>
<evidence type="ECO:0000256" key="15">
    <source>
        <dbReference type="ARBA" id="ARBA00047364"/>
    </source>
</evidence>
<dbReference type="Pfam" id="PF01588">
    <property type="entry name" value="tRNA_bind"/>
    <property type="match status" value="1"/>
</dbReference>
<evidence type="ECO:0000256" key="5">
    <source>
        <dbReference type="ARBA" id="ARBA00018753"/>
    </source>
</evidence>
<dbReference type="CDD" id="cd02800">
    <property type="entry name" value="tRNA_bind_EcMetRS_like"/>
    <property type="match status" value="1"/>
</dbReference>
<dbReference type="NCBIfam" id="TIGR00399">
    <property type="entry name" value="metG_C_term"/>
    <property type="match status" value="1"/>
</dbReference>
<dbReference type="InterPro" id="IPR002547">
    <property type="entry name" value="tRNA-bd_dom"/>
</dbReference>
<dbReference type="GO" id="GO:0005524">
    <property type="term" value="F:ATP binding"/>
    <property type="evidence" value="ECO:0007669"/>
    <property type="project" value="UniProtKB-KW"/>
</dbReference>
<keyword evidence="10" id="KW-0067">ATP-binding</keyword>
<evidence type="ECO:0000256" key="8">
    <source>
        <dbReference type="ARBA" id="ARBA00022598"/>
    </source>
</evidence>
<dbReference type="SUPFAM" id="SSF50249">
    <property type="entry name" value="Nucleic acid-binding proteins"/>
    <property type="match status" value="1"/>
</dbReference>
<evidence type="ECO:0000256" key="13">
    <source>
        <dbReference type="ARBA" id="ARBA00023146"/>
    </source>
</evidence>
<reference evidence="18" key="1">
    <citation type="submission" date="2019-10" db="EMBL/GenBank/DDBJ databases">
        <title>Streptomyces sp. nov., a novel actinobacterium isolated from alkaline environment.</title>
        <authorList>
            <person name="Golinska P."/>
        </authorList>
    </citation>
    <scope>NUCLEOTIDE SEQUENCE</scope>
    <source>
        <strain evidence="18">IF17</strain>
    </source>
</reference>
<dbReference type="GO" id="GO:0000049">
    <property type="term" value="F:tRNA binding"/>
    <property type="evidence" value="ECO:0007669"/>
    <property type="project" value="UniProtKB-UniRule"/>
</dbReference>
<dbReference type="InterPro" id="IPR051270">
    <property type="entry name" value="Tyrosine-tRNA_ligase_regulator"/>
</dbReference>
<comment type="caution">
    <text evidence="18">The sequence shown here is derived from an EMBL/GenBank/DDBJ whole genome shotgun (WGS) entry which is preliminary data.</text>
</comment>
<keyword evidence="9" id="KW-0547">Nucleotide-binding</keyword>
<evidence type="ECO:0000256" key="7">
    <source>
        <dbReference type="ARBA" id="ARBA00022555"/>
    </source>
</evidence>
<dbReference type="InterPro" id="IPR004495">
    <property type="entry name" value="Met-tRNA-synth_bsu_C"/>
</dbReference>
<sequence length="135" mass="14083">VEANRQSLQATAEAPAAAAANGAAAIEPMADTITIDDFAKIDLRVAKIVACQRVEGSNKLLQLTLDVGEGQTRNVFSGIQSAYAPEDLVGKLTVMVANLAPRKMKFGMSEGMVLAASAADEKAQPGLYILEPHSG</sequence>
<keyword evidence="8 18" id="KW-0436">Ligase</keyword>
<keyword evidence="12" id="KW-0648">Protein biosynthesis</keyword>
<comment type="subunit">
    <text evidence="3">Homodimer.</text>
</comment>
<feature type="non-terminal residue" evidence="18">
    <location>
        <position position="135"/>
    </location>
</feature>
<dbReference type="AlphaFoldDB" id="A0A646IK98"/>
<evidence type="ECO:0000256" key="16">
    <source>
        <dbReference type="PROSITE-ProRule" id="PRU00209"/>
    </source>
</evidence>
<evidence type="ECO:0000256" key="6">
    <source>
        <dbReference type="ARBA" id="ARBA00022490"/>
    </source>
</evidence>
<dbReference type="GO" id="GO:0006431">
    <property type="term" value="P:methionyl-tRNA aminoacylation"/>
    <property type="evidence" value="ECO:0007669"/>
    <property type="project" value="InterPro"/>
</dbReference>
<evidence type="ECO:0000256" key="1">
    <source>
        <dbReference type="ARBA" id="ARBA00003314"/>
    </source>
</evidence>
<dbReference type="PANTHER" id="PTHR11586:SF37">
    <property type="entry name" value="TRNA-BINDING DOMAIN-CONTAINING PROTEIN"/>
    <property type="match status" value="1"/>
</dbReference>
<protein>
    <recommendedName>
        <fullName evidence="5">Methionine--tRNA ligase</fullName>
        <ecNumber evidence="4">6.1.1.10</ecNumber>
    </recommendedName>
    <alternativeName>
        <fullName evidence="14">Methionyl-tRNA synthetase</fullName>
    </alternativeName>
</protein>
<dbReference type="GO" id="GO:0004825">
    <property type="term" value="F:methionine-tRNA ligase activity"/>
    <property type="evidence" value="ECO:0007669"/>
    <property type="project" value="UniProtKB-EC"/>
</dbReference>
<organism evidence="18">
    <name type="scientific">Streptomyces alkaliphilus</name>
    <dbReference type="NCBI Taxonomy" id="1472722"/>
    <lineage>
        <taxon>Bacteria</taxon>
        <taxon>Bacillati</taxon>
        <taxon>Actinomycetota</taxon>
        <taxon>Actinomycetes</taxon>
        <taxon>Kitasatosporales</taxon>
        <taxon>Streptomycetaceae</taxon>
        <taxon>Streptomyces</taxon>
    </lineage>
</organism>
<dbReference type="Proteomes" id="UP000315516">
    <property type="component" value="Unassembled WGS sequence"/>
</dbReference>
<proteinExistence type="predicted"/>
<keyword evidence="7 16" id="KW-0820">tRNA-binding</keyword>
<evidence type="ECO:0000259" key="17">
    <source>
        <dbReference type="PROSITE" id="PS50886"/>
    </source>
</evidence>
<comment type="function">
    <text evidence="1">Is required not only for elongation of protein synthesis but also for the initiation of all mRNA translation through initiator tRNA(fMet) aminoacylation.</text>
</comment>